<evidence type="ECO:0000313" key="2">
    <source>
        <dbReference type="EMBL" id="MBX55836.1"/>
    </source>
</evidence>
<name>A0A2P2PM57_RHIMU</name>
<protein>
    <submittedName>
        <fullName evidence="2">Uncharacterized protein</fullName>
    </submittedName>
</protein>
<organism evidence="2">
    <name type="scientific">Rhizophora mucronata</name>
    <name type="common">Asiatic mangrove</name>
    <dbReference type="NCBI Taxonomy" id="61149"/>
    <lineage>
        <taxon>Eukaryota</taxon>
        <taxon>Viridiplantae</taxon>
        <taxon>Streptophyta</taxon>
        <taxon>Embryophyta</taxon>
        <taxon>Tracheophyta</taxon>
        <taxon>Spermatophyta</taxon>
        <taxon>Magnoliopsida</taxon>
        <taxon>eudicotyledons</taxon>
        <taxon>Gunneridae</taxon>
        <taxon>Pentapetalae</taxon>
        <taxon>rosids</taxon>
        <taxon>fabids</taxon>
        <taxon>Malpighiales</taxon>
        <taxon>Rhizophoraceae</taxon>
        <taxon>Rhizophora</taxon>
    </lineage>
</organism>
<dbReference type="EMBL" id="GGEC01075352">
    <property type="protein sequence ID" value="MBX55836.1"/>
    <property type="molecule type" value="Transcribed_RNA"/>
</dbReference>
<keyword evidence="1" id="KW-0812">Transmembrane</keyword>
<sequence length="41" mass="5192">MKRHLFYCPDLNNCLFFWCFMPLVNYYWHLLIYYCITCSSE</sequence>
<accession>A0A2P2PM57</accession>
<keyword evidence="1" id="KW-1133">Transmembrane helix</keyword>
<evidence type="ECO:0000256" key="1">
    <source>
        <dbReference type="SAM" id="Phobius"/>
    </source>
</evidence>
<feature type="transmembrane region" description="Helical" evidence="1">
    <location>
        <begin position="15"/>
        <end position="36"/>
    </location>
</feature>
<keyword evidence="1" id="KW-0472">Membrane</keyword>
<proteinExistence type="predicted"/>
<dbReference type="AlphaFoldDB" id="A0A2P2PM57"/>
<reference evidence="2" key="1">
    <citation type="submission" date="2018-02" db="EMBL/GenBank/DDBJ databases">
        <title>Rhizophora mucronata_Transcriptome.</title>
        <authorList>
            <person name="Meera S.P."/>
            <person name="Sreeshan A."/>
            <person name="Augustine A."/>
        </authorList>
    </citation>
    <scope>NUCLEOTIDE SEQUENCE</scope>
    <source>
        <tissue evidence="2">Leaf</tissue>
    </source>
</reference>